<reference evidence="10 11" key="1">
    <citation type="submission" date="2019-02" db="EMBL/GenBank/DDBJ databases">
        <title>Genome sequencing of the rare red list fungi Dentipellis fragilis.</title>
        <authorList>
            <person name="Buettner E."/>
            <person name="Kellner H."/>
        </authorList>
    </citation>
    <scope>NUCLEOTIDE SEQUENCE [LARGE SCALE GENOMIC DNA]</scope>
    <source>
        <strain evidence="10 11">DSM 105465</strain>
    </source>
</reference>
<dbReference type="GO" id="GO:0003712">
    <property type="term" value="F:transcription coregulator activity"/>
    <property type="evidence" value="ECO:0007669"/>
    <property type="project" value="InterPro"/>
</dbReference>
<dbReference type="PANTHER" id="PTHR28270:SF1">
    <property type="entry name" value="MEDIATOR OF RNA POLYMERASE II TRANSCRIPTION SUBUNIT 19"/>
    <property type="match status" value="1"/>
</dbReference>
<dbReference type="Proteomes" id="UP000298327">
    <property type="component" value="Unassembled WGS sequence"/>
</dbReference>
<feature type="compositionally biased region" description="Pro residues" evidence="9">
    <location>
        <begin position="90"/>
        <end position="101"/>
    </location>
</feature>
<name>A0A4Y9ZDY3_9AGAM</name>
<dbReference type="PANTHER" id="PTHR28270">
    <property type="entry name" value="MEDIATOR OF RNA POLYMERASE II TRANSCRIPTION SUBUNIT 19"/>
    <property type="match status" value="1"/>
</dbReference>
<evidence type="ECO:0000313" key="10">
    <source>
        <dbReference type="EMBL" id="TFY72031.1"/>
    </source>
</evidence>
<evidence type="ECO:0000313" key="11">
    <source>
        <dbReference type="Proteomes" id="UP000298327"/>
    </source>
</evidence>
<feature type="region of interest" description="Disordered" evidence="9">
    <location>
        <begin position="89"/>
        <end position="160"/>
    </location>
</feature>
<comment type="caution">
    <text evidence="10">The sequence shown here is derived from an EMBL/GenBank/DDBJ whole genome shotgun (WGS) entry which is preliminary data.</text>
</comment>
<dbReference type="AlphaFoldDB" id="A0A4Y9ZDY3"/>
<accession>A0A4Y9ZDY3</accession>
<evidence type="ECO:0000256" key="7">
    <source>
        <dbReference type="ARBA" id="ARBA00023242"/>
    </source>
</evidence>
<organism evidence="10 11">
    <name type="scientific">Dentipellis fragilis</name>
    <dbReference type="NCBI Taxonomy" id="205917"/>
    <lineage>
        <taxon>Eukaryota</taxon>
        <taxon>Fungi</taxon>
        <taxon>Dikarya</taxon>
        <taxon>Basidiomycota</taxon>
        <taxon>Agaricomycotina</taxon>
        <taxon>Agaricomycetes</taxon>
        <taxon>Russulales</taxon>
        <taxon>Hericiaceae</taxon>
        <taxon>Dentipellis</taxon>
    </lineage>
</organism>
<sequence length="346" mass="36619">MQPQAGPSSPSATSSAPNPAPLGPIPPLYLLPPGKLRDMCYCIPGALMAVSPKAPPRPPPLLASTQDLISRFHLLPAYDKFVRPLVTPAPATPSTPNPSTPAPYSATFPPLDKGKGKDREQGTPAPDGDDDDGKDGKKKKNSYKHLIKGIPGRHSTKKDDFLTTTIQAPPKQLAYIKPFDLKTQQDAFSVSLEGLKGWNIHALVLESTQAREDRKKRKELKRLAKAQATGTAPLPPQPARSSTPVAAAPTPPARTSTPVHSAPTPTQTQAPGPRGTKRELDETGPGPGSGGVNGYPPPTNGMAAARAGVPGARPRPVKKQRTNLQGQARDVHHPHMPVQQPTPQGI</sequence>
<evidence type="ECO:0000256" key="9">
    <source>
        <dbReference type="SAM" id="MobiDB-lite"/>
    </source>
</evidence>
<evidence type="ECO:0000256" key="5">
    <source>
        <dbReference type="ARBA" id="ARBA00023159"/>
    </source>
</evidence>
<feature type="compositionally biased region" description="Basic and acidic residues" evidence="9">
    <location>
        <begin position="112"/>
        <end position="121"/>
    </location>
</feature>
<evidence type="ECO:0000256" key="4">
    <source>
        <dbReference type="ARBA" id="ARBA00023015"/>
    </source>
</evidence>
<dbReference type="EMBL" id="SEOQ01000027">
    <property type="protein sequence ID" value="TFY72031.1"/>
    <property type="molecule type" value="Genomic_DNA"/>
</dbReference>
<dbReference type="STRING" id="205917.A0A4Y9ZDY3"/>
<evidence type="ECO:0000256" key="3">
    <source>
        <dbReference type="ARBA" id="ARBA00019615"/>
    </source>
</evidence>
<keyword evidence="11" id="KW-1185">Reference proteome</keyword>
<dbReference type="GO" id="GO:0070847">
    <property type="term" value="C:core mediator complex"/>
    <property type="evidence" value="ECO:0007669"/>
    <property type="project" value="TreeGrafter"/>
</dbReference>
<feature type="compositionally biased region" description="Low complexity" evidence="9">
    <location>
        <begin position="239"/>
        <end position="274"/>
    </location>
</feature>
<feature type="region of interest" description="Disordered" evidence="9">
    <location>
        <begin position="209"/>
        <end position="346"/>
    </location>
</feature>
<feature type="compositionally biased region" description="Basic residues" evidence="9">
    <location>
        <begin position="214"/>
        <end position="224"/>
    </location>
</feature>
<dbReference type="OrthoDB" id="2160599at2759"/>
<protein>
    <recommendedName>
        <fullName evidence="3">Mediator of RNA polymerase II transcription subunit 19</fullName>
    </recommendedName>
    <alternativeName>
        <fullName evidence="8">Mediator complex subunit 19</fullName>
    </alternativeName>
</protein>
<keyword evidence="5" id="KW-0010">Activator</keyword>
<evidence type="ECO:0000256" key="6">
    <source>
        <dbReference type="ARBA" id="ARBA00023163"/>
    </source>
</evidence>
<dbReference type="GO" id="GO:0006357">
    <property type="term" value="P:regulation of transcription by RNA polymerase II"/>
    <property type="evidence" value="ECO:0007669"/>
    <property type="project" value="InterPro"/>
</dbReference>
<comment type="similarity">
    <text evidence="2">Belongs to the Mediator complex subunit 19 family.</text>
</comment>
<keyword evidence="6" id="KW-0804">Transcription</keyword>
<feature type="compositionally biased region" description="Pro residues" evidence="9">
    <location>
        <begin position="18"/>
        <end position="28"/>
    </location>
</feature>
<feature type="region of interest" description="Disordered" evidence="9">
    <location>
        <begin position="1"/>
        <end position="28"/>
    </location>
</feature>
<dbReference type="InterPro" id="IPR013942">
    <property type="entry name" value="Mediator_Med19_fun"/>
</dbReference>
<evidence type="ECO:0000256" key="1">
    <source>
        <dbReference type="ARBA" id="ARBA00004123"/>
    </source>
</evidence>
<keyword evidence="7" id="KW-0539">Nucleus</keyword>
<keyword evidence="4" id="KW-0805">Transcription regulation</keyword>
<feature type="compositionally biased region" description="Basic residues" evidence="9">
    <location>
        <begin position="136"/>
        <end position="147"/>
    </location>
</feature>
<comment type="subcellular location">
    <subcellularLocation>
        <location evidence="1">Nucleus</location>
    </subcellularLocation>
</comment>
<evidence type="ECO:0000256" key="2">
    <source>
        <dbReference type="ARBA" id="ARBA00009259"/>
    </source>
</evidence>
<feature type="compositionally biased region" description="Low complexity" evidence="9">
    <location>
        <begin position="1"/>
        <end position="17"/>
    </location>
</feature>
<proteinExistence type="inferred from homology"/>
<evidence type="ECO:0000256" key="8">
    <source>
        <dbReference type="ARBA" id="ARBA00032018"/>
    </source>
</evidence>
<feature type="compositionally biased region" description="Low complexity" evidence="9">
    <location>
        <begin position="303"/>
        <end position="314"/>
    </location>
</feature>
<dbReference type="GO" id="GO:0016592">
    <property type="term" value="C:mediator complex"/>
    <property type="evidence" value="ECO:0007669"/>
    <property type="project" value="InterPro"/>
</dbReference>
<gene>
    <name evidence="10" type="ORF">EVG20_g946</name>
</gene>